<dbReference type="EMBL" id="JAAOIC020000002">
    <property type="protein sequence ID" value="KAG8042668.1"/>
    <property type="molecule type" value="Genomic_DNA"/>
</dbReference>
<protein>
    <submittedName>
        <fullName evidence="1">Uncharacterized protein</fullName>
    </submittedName>
</protein>
<reference evidence="1" key="1">
    <citation type="submission" date="2020-03" db="EMBL/GenBank/DDBJ databases">
        <authorList>
            <person name="Chebbi M.A."/>
            <person name="Drezen J.M."/>
        </authorList>
    </citation>
    <scope>NUCLEOTIDE SEQUENCE</scope>
    <source>
        <tissue evidence="1">Whole body</tissue>
    </source>
</reference>
<name>A0A8J5RAY2_9HYME</name>
<evidence type="ECO:0000313" key="2">
    <source>
        <dbReference type="Proteomes" id="UP000729913"/>
    </source>
</evidence>
<sequence length="408" mass="47693">MANNVARYLVNNLLKINPKFSIRIAPIRTSTIIINNREQSTTTDSTKSLPPAFDPDYHDIKGFRQFLDDCHLGPKAVYMLYKFAGVPRNIAREVVKDFPLFEKLSKSDIVKNYEALLAGGLISEQIKEHPYILADTPDDLALKISMFNQMKLDFYDGIRLFQIPARRFSRYLAVVKDDKQVIPEFNSRIEYLANKLETTPKEICDRLPNRSQVLGVPMEKIVSLTKIFLDSGMPKSTLKEYLHLYALDYSRSITRAQTARELKITPLTPWFVRCPDEKFEEFVGKYRERRNVEKPYENINDYVMALFKCSASDIESLYRRDHRLRKINKKTLTDMFTFFHQLGYTFEELFISHRCFYCSQENLRKKYDLWIKNGLGRPPLVVISSSNGLFEKWLKKRTNKKIVDSSPT</sequence>
<organism evidence="1 2">
    <name type="scientific">Cotesia typhae</name>
    <dbReference type="NCBI Taxonomy" id="2053667"/>
    <lineage>
        <taxon>Eukaryota</taxon>
        <taxon>Metazoa</taxon>
        <taxon>Ecdysozoa</taxon>
        <taxon>Arthropoda</taxon>
        <taxon>Hexapoda</taxon>
        <taxon>Insecta</taxon>
        <taxon>Pterygota</taxon>
        <taxon>Neoptera</taxon>
        <taxon>Endopterygota</taxon>
        <taxon>Hymenoptera</taxon>
        <taxon>Apocrita</taxon>
        <taxon>Ichneumonoidea</taxon>
        <taxon>Braconidae</taxon>
        <taxon>Microgastrinae</taxon>
        <taxon>Cotesia</taxon>
    </lineage>
</organism>
<keyword evidence="2" id="KW-1185">Reference proteome</keyword>
<dbReference type="OrthoDB" id="75923at2759"/>
<evidence type="ECO:0000313" key="1">
    <source>
        <dbReference type="EMBL" id="KAG8042668.1"/>
    </source>
</evidence>
<dbReference type="AlphaFoldDB" id="A0A8J5RAY2"/>
<comment type="caution">
    <text evidence="1">The sequence shown here is derived from an EMBL/GenBank/DDBJ whole genome shotgun (WGS) entry which is preliminary data.</text>
</comment>
<accession>A0A8J5RAY2</accession>
<dbReference type="Proteomes" id="UP000729913">
    <property type="component" value="Unassembled WGS sequence"/>
</dbReference>
<proteinExistence type="predicted"/>
<reference evidence="1" key="2">
    <citation type="submission" date="2021-04" db="EMBL/GenBank/DDBJ databases">
        <title>Genome-wide patterns of bracovirus chromosomal integration into multiple host tissues during parasitism.</title>
        <authorList>
            <person name="Chebbi M.A.C."/>
        </authorList>
    </citation>
    <scope>NUCLEOTIDE SEQUENCE</scope>
    <source>
        <tissue evidence="1">Whole body</tissue>
    </source>
</reference>
<gene>
    <name evidence="1" type="ORF">G9C98_005302</name>
</gene>